<organism evidence="1 2">
    <name type="scientific">Caenorhabditis nigoni</name>
    <dbReference type="NCBI Taxonomy" id="1611254"/>
    <lineage>
        <taxon>Eukaryota</taxon>
        <taxon>Metazoa</taxon>
        <taxon>Ecdysozoa</taxon>
        <taxon>Nematoda</taxon>
        <taxon>Chromadorea</taxon>
        <taxon>Rhabditida</taxon>
        <taxon>Rhabditina</taxon>
        <taxon>Rhabditomorpha</taxon>
        <taxon>Rhabditoidea</taxon>
        <taxon>Rhabditidae</taxon>
        <taxon>Peloderinae</taxon>
        <taxon>Caenorhabditis</taxon>
    </lineage>
</organism>
<evidence type="ECO:0000313" key="1">
    <source>
        <dbReference type="EMBL" id="PIC20025.1"/>
    </source>
</evidence>
<name>A0A2G5SY11_9PELO</name>
<dbReference type="AlphaFoldDB" id="A0A2G5SY11"/>
<proteinExistence type="predicted"/>
<sequence>MSSEQFDIPTIVLDIAHVARRWIRSSDQQETMLYEVINDDKTVIASMFLEDMVFKQTIIRFEDSDNRH</sequence>
<keyword evidence="2" id="KW-1185">Reference proteome</keyword>
<evidence type="ECO:0000313" key="2">
    <source>
        <dbReference type="Proteomes" id="UP000230233"/>
    </source>
</evidence>
<dbReference type="EMBL" id="PDUG01000006">
    <property type="protein sequence ID" value="PIC20025.1"/>
    <property type="molecule type" value="Genomic_DNA"/>
</dbReference>
<dbReference type="Proteomes" id="UP000230233">
    <property type="component" value="Chromosome X"/>
</dbReference>
<protein>
    <submittedName>
        <fullName evidence="1">Uncharacterized protein</fullName>
    </submittedName>
</protein>
<reference evidence="2" key="1">
    <citation type="submission" date="2017-10" db="EMBL/GenBank/DDBJ databases">
        <title>Rapid genome shrinkage in a self-fertile nematode reveals novel sperm competition proteins.</title>
        <authorList>
            <person name="Yin D."/>
            <person name="Schwarz E.M."/>
            <person name="Thomas C.G."/>
            <person name="Felde R.L."/>
            <person name="Korf I.F."/>
            <person name="Cutter A.D."/>
            <person name="Schartner C.M."/>
            <person name="Ralston E.J."/>
            <person name="Meyer B.J."/>
            <person name="Haag E.S."/>
        </authorList>
    </citation>
    <scope>NUCLEOTIDE SEQUENCE [LARGE SCALE GENOMIC DNA]</scope>
    <source>
        <strain evidence="2">JU1422</strain>
    </source>
</reference>
<accession>A0A2G5SY11</accession>
<gene>
    <name evidence="1" type="primary">Cnig_chr_X.g25361</name>
    <name evidence="1" type="ORF">B9Z55_025361</name>
</gene>
<comment type="caution">
    <text evidence="1">The sequence shown here is derived from an EMBL/GenBank/DDBJ whole genome shotgun (WGS) entry which is preliminary data.</text>
</comment>